<comment type="similarity">
    <text evidence="1">Belongs to the peptidase C19 family.</text>
</comment>
<evidence type="ECO:0000256" key="4">
    <source>
        <dbReference type="ARBA" id="ARBA00022801"/>
    </source>
</evidence>
<proteinExistence type="inferred from homology"/>
<keyword evidence="9" id="KW-1185">Reference proteome</keyword>
<protein>
    <recommendedName>
        <fullName evidence="10">Ubiquitin carboxyl-terminal hydrolase 7 ICP0-binding domain-containing protein</fullName>
    </recommendedName>
</protein>
<dbReference type="PANTHER" id="PTHR31286">
    <property type="entry name" value="GLYCINE-RICH CELL WALL STRUCTURAL PROTEIN 1.8-LIKE"/>
    <property type="match status" value="1"/>
</dbReference>
<evidence type="ECO:0000256" key="5">
    <source>
        <dbReference type="ARBA" id="ARBA00022807"/>
    </source>
</evidence>
<keyword evidence="2" id="KW-0645">Protease</keyword>
<dbReference type="GO" id="GO:0008234">
    <property type="term" value="F:cysteine-type peptidase activity"/>
    <property type="evidence" value="ECO:0007669"/>
    <property type="project" value="UniProtKB-KW"/>
</dbReference>
<evidence type="ECO:0000256" key="2">
    <source>
        <dbReference type="ARBA" id="ARBA00022670"/>
    </source>
</evidence>
<organism evidence="8 9">
    <name type="scientific">Lactuca virosa</name>
    <dbReference type="NCBI Taxonomy" id="75947"/>
    <lineage>
        <taxon>Eukaryota</taxon>
        <taxon>Viridiplantae</taxon>
        <taxon>Streptophyta</taxon>
        <taxon>Embryophyta</taxon>
        <taxon>Tracheophyta</taxon>
        <taxon>Spermatophyta</taxon>
        <taxon>Magnoliopsida</taxon>
        <taxon>eudicotyledons</taxon>
        <taxon>Gunneridae</taxon>
        <taxon>Pentapetalae</taxon>
        <taxon>asterids</taxon>
        <taxon>campanulids</taxon>
        <taxon>Asterales</taxon>
        <taxon>Asteraceae</taxon>
        <taxon>Cichorioideae</taxon>
        <taxon>Cichorieae</taxon>
        <taxon>Lactucinae</taxon>
        <taxon>Lactuca</taxon>
    </lineage>
</organism>
<keyword evidence="5" id="KW-0788">Thiol protease</keyword>
<keyword evidence="3" id="KW-0833">Ubl conjugation pathway</keyword>
<dbReference type="GO" id="GO:0005634">
    <property type="term" value="C:nucleus"/>
    <property type="evidence" value="ECO:0007669"/>
    <property type="project" value="UniProtKB-ARBA"/>
</dbReference>
<dbReference type="Pfam" id="PF14111">
    <property type="entry name" value="DUF4283"/>
    <property type="match status" value="1"/>
</dbReference>
<feature type="domain" description="Ubiquitin carboxyl-terminal hydrolase 7 ICP0-binding" evidence="6">
    <location>
        <begin position="491"/>
        <end position="671"/>
    </location>
</feature>
<reference evidence="8 9" key="1">
    <citation type="submission" date="2022-01" db="EMBL/GenBank/DDBJ databases">
        <authorList>
            <person name="Xiong W."/>
            <person name="Schranz E."/>
        </authorList>
    </citation>
    <scope>NUCLEOTIDE SEQUENCE [LARGE SCALE GENOMIC DNA]</scope>
</reference>
<dbReference type="GO" id="GO:0006508">
    <property type="term" value="P:proteolysis"/>
    <property type="evidence" value="ECO:0007669"/>
    <property type="project" value="UniProtKB-KW"/>
</dbReference>
<evidence type="ECO:0008006" key="10">
    <source>
        <dbReference type="Google" id="ProtNLM"/>
    </source>
</evidence>
<dbReference type="Pfam" id="PF12436">
    <property type="entry name" value="USP7_ICP0_bdg"/>
    <property type="match status" value="1"/>
</dbReference>
<gene>
    <name evidence="8" type="ORF">LVIROSA_LOCUS24321</name>
</gene>
<dbReference type="Proteomes" id="UP001157418">
    <property type="component" value="Unassembled WGS sequence"/>
</dbReference>
<dbReference type="InterPro" id="IPR025558">
    <property type="entry name" value="DUF4283"/>
</dbReference>
<evidence type="ECO:0000256" key="1">
    <source>
        <dbReference type="ARBA" id="ARBA00009085"/>
    </source>
</evidence>
<dbReference type="GO" id="GO:0101005">
    <property type="term" value="F:deubiquitinase activity"/>
    <property type="evidence" value="ECO:0007669"/>
    <property type="project" value="UniProtKB-ARBA"/>
</dbReference>
<accession>A0AAU9NJZ9</accession>
<evidence type="ECO:0000313" key="8">
    <source>
        <dbReference type="EMBL" id="CAH1438039.1"/>
    </source>
</evidence>
<dbReference type="InterPro" id="IPR040256">
    <property type="entry name" value="At4g02000-like"/>
</dbReference>
<feature type="domain" description="DUF4283" evidence="7">
    <location>
        <begin position="199"/>
        <end position="276"/>
    </location>
</feature>
<comment type="caution">
    <text evidence="8">The sequence shown here is derived from an EMBL/GenBank/DDBJ whole genome shotgun (WGS) entry which is preliminary data.</text>
</comment>
<name>A0AAU9NJZ9_9ASTR</name>
<dbReference type="PANTHER" id="PTHR31286:SF99">
    <property type="entry name" value="DUF4283 DOMAIN-CONTAINING PROTEIN"/>
    <property type="match status" value="1"/>
</dbReference>
<sequence length="711" mass="81944">MYKWPMKHAWHAQARGSVHAATLEIYQKEGMVSRAFCFFSSWVVRKIVQIVEIWKKVPLFGKKRPRNFLPPAAPSLPHHNGLGDGGTAALNAIRTGEGDKDSLDSRKACNMGDLDVGGGDCSSSAFHSRAKLRKMFHDGAVGDDLLSKNTMVLPCHGSDINLSCNDLQLEYVKPVINNVNGSVIIPADVVNRGSLPYSRTLYGYFIEEKEIDFSLVEYHICNMWKTHGIEDVMENHKGFYFFKFKTDEGMLLALENGPWTINNIPIFFKRWTPGLVLDKSKHDKLKLPVWIRIYDISLELWNKEGLNIIASMLGNPLAVDTCTARMCMKASGRAGYARILVDFEATGNWVDEISVSIPYGNGYSLSTLRVEYSWKPGNSFFCKVFDQTHTDSSCIPQKVLAKNKDNELNEIRLKKEEEEREVKRRYKAQPHLYTIIKVARDEDMLEQIGKDIYFDLVDHNKVCSFYIKKQTPFKLFKEEVAKEFGVPVQFQRFWIWAKRQNDTYRANRPLTAQEETQSVSKKNHNAELKLFLEIETGPDLYYLPPPDKSKQDILVFVKLYDPEKEELRYVGRFFVKSCGKPTEIISKLNERAGFSPDEEIELYEEIRSEPCVMCERLDIEKSFRYSEIEDGDIICFQKPSHAQDMDKYRYPDVPSFLEYVKKRQELKIQCLKTLKISFHHSTKEEPVIHNIRLPKQSTVGDVLNEIKTKVV</sequence>
<evidence type="ECO:0000259" key="7">
    <source>
        <dbReference type="Pfam" id="PF14111"/>
    </source>
</evidence>
<dbReference type="AlphaFoldDB" id="A0AAU9NJZ9"/>
<dbReference type="InterPro" id="IPR024729">
    <property type="entry name" value="USP7_ICP0-binding_dom"/>
</dbReference>
<keyword evidence="4" id="KW-0378">Hydrolase</keyword>
<evidence type="ECO:0000259" key="6">
    <source>
        <dbReference type="Pfam" id="PF12436"/>
    </source>
</evidence>
<evidence type="ECO:0000256" key="3">
    <source>
        <dbReference type="ARBA" id="ARBA00022786"/>
    </source>
</evidence>
<dbReference type="EMBL" id="CAKMRJ010004445">
    <property type="protein sequence ID" value="CAH1438039.1"/>
    <property type="molecule type" value="Genomic_DNA"/>
</dbReference>
<evidence type="ECO:0000313" key="9">
    <source>
        <dbReference type="Proteomes" id="UP001157418"/>
    </source>
</evidence>
<dbReference type="Gene3D" id="3.10.20.90">
    <property type="entry name" value="Phosphatidylinositol 3-kinase Catalytic Subunit, Chain A, domain 1"/>
    <property type="match status" value="1"/>
</dbReference>
<dbReference type="FunFam" id="3.10.20.90:FF:000050">
    <property type="entry name" value="Ubiquitin carboxyl-terminal hydrolase 13"/>
    <property type="match status" value="1"/>
</dbReference>